<organism evidence="1">
    <name type="scientific">Zea mays</name>
    <name type="common">Maize</name>
    <dbReference type="NCBI Taxonomy" id="4577"/>
    <lineage>
        <taxon>Eukaryota</taxon>
        <taxon>Viridiplantae</taxon>
        <taxon>Streptophyta</taxon>
        <taxon>Embryophyta</taxon>
        <taxon>Tracheophyta</taxon>
        <taxon>Spermatophyta</taxon>
        <taxon>Magnoliopsida</taxon>
        <taxon>Liliopsida</taxon>
        <taxon>Poales</taxon>
        <taxon>Poaceae</taxon>
        <taxon>PACMAD clade</taxon>
        <taxon>Panicoideae</taxon>
        <taxon>Andropogonodae</taxon>
        <taxon>Andropogoneae</taxon>
        <taxon>Tripsacinae</taxon>
        <taxon>Zea</taxon>
    </lineage>
</organism>
<reference evidence="1" key="1">
    <citation type="journal article" date="2009" name="PLoS Genet.">
        <title>Sequencing, mapping, and analysis of 27,455 maize full-length cDNAs.</title>
        <authorList>
            <person name="Soderlund C."/>
            <person name="Descour A."/>
            <person name="Kudrna D."/>
            <person name="Bomhoff M."/>
            <person name="Boyd L."/>
            <person name="Currie J."/>
            <person name="Angelova A."/>
            <person name="Collura K."/>
            <person name="Wissotski M."/>
            <person name="Ashley E."/>
            <person name="Morrow D."/>
            <person name="Fernandes J."/>
            <person name="Walbot V."/>
            <person name="Yu Y."/>
        </authorList>
    </citation>
    <scope>NUCLEOTIDE SEQUENCE</scope>
    <source>
        <strain evidence="1">B73</strain>
    </source>
</reference>
<sequence length="164" mass="18049">MLLSFPKTSRGALPFFPSAQKPLAVALFFHFLATRLLTHASTAPGAPAEQPMAYSRSFQPVPSDRAFSQWNSSDASLNHPCTLPLPVFSPTRRCSREPFPQRAGARPPWARDPSAVQQEVWCLPLPPIQRAPLVLVCFFFFCPAMDFLGTIPLIRVGGFGLKPA</sequence>
<proteinExistence type="evidence at transcript level"/>
<name>C0PJ06_MAIZE</name>
<dbReference type="EMBL" id="BT068275">
    <property type="protein sequence ID" value="ACN35172.1"/>
    <property type="molecule type" value="mRNA"/>
</dbReference>
<accession>C0PJ06</accession>
<evidence type="ECO:0000313" key="1">
    <source>
        <dbReference type="EMBL" id="ACN35172.1"/>
    </source>
</evidence>
<protein>
    <submittedName>
        <fullName evidence="1">Uncharacterized protein</fullName>
    </submittedName>
</protein>
<dbReference type="AlphaFoldDB" id="C0PJ06"/>